<dbReference type="InParanoid" id="G4U0A4"/>
<dbReference type="HOGENOM" id="CLU_966810_0_0_1"/>
<evidence type="ECO:0000313" key="1">
    <source>
        <dbReference type="EMBL" id="CCA76997.1"/>
    </source>
</evidence>
<dbReference type="AlphaFoldDB" id="G4U0A4"/>
<accession>G4U0A4</accession>
<name>G4U0A4_SERID</name>
<protein>
    <recommendedName>
        <fullName evidence="3">F-box domain-containing protein</fullName>
    </recommendedName>
</protein>
<comment type="caution">
    <text evidence="1">The sequence shown here is derived from an EMBL/GenBank/DDBJ whole genome shotgun (WGS) entry which is preliminary data.</text>
</comment>
<evidence type="ECO:0008006" key="3">
    <source>
        <dbReference type="Google" id="ProtNLM"/>
    </source>
</evidence>
<evidence type="ECO:0000313" key="2">
    <source>
        <dbReference type="Proteomes" id="UP000007148"/>
    </source>
</evidence>
<dbReference type="Proteomes" id="UP000007148">
    <property type="component" value="Unassembled WGS sequence"/>
</dbReference>
<keyword evidence="2" id="KW-1185">Reference proteome</keyword>
<proteinExistence type="predicted"/>
<sequence>MIPRLEYLDHISIKCAVPWQSRRVHPAAPKIGKSDRTGVRSIDVILSSFSSMADTVLYPLRMAHRLESFRMEEYKGAQRDFTDFDKLENLRELTLSACDFILNPNDKRHILLSPGLDVVDIKGCHNVLTSLGSLTCKPLVYGRPYHGTDSPPETIEVCEEHWPSLQIASLLTLSMPMTTKIDQVISTRLLCCLELMGRSLVVTMIHHLAVNSGELPLLDTLELRDCPEWDILFIMLEKRLLVQTSNVKSIERITFNRDPPPKIKQPLARLLAGHIVSRPAEVSRYSMG</sequence>
<dbReference type="SUPFAM" id="SSF52047">
    <property type="entry name" value="RNI-like"/>
    <property type="match status" value="1"/>
</dbReference>
<dbReference type="EMBL" id="CAFZ01001174">
    <property type="protein sequence ID" value="CCA76997.1"/>
    <property type="molecule type" value="Genomic_DNA"/>
</dbReference>
<organism evidence="1 2">
    <name type="scientific">Serendipita indica (strain DSM 11827)</name>
    <name type="common">Root endophyte fungus</name>
    <name type="synonym">Piriformospora indica</name>
    <dbReference type="NCBI Taxonomy" id="1109443"/>
    <lineage>
        <taxon>Eukaryota</taxon>
        <taxon>Fungi</taxon>
        <taxon>Dikarya</taxon>
        <taxon>Basidiomycota</taxon>
        <taxon>Agaricomycotina</taxon>
        <taxon>Agaricomycetes</taxon>
        <taxon>Sebacinales</taxon>
        <taxon>Serendipitaceae</taxon>
        <taxon>Serendipita</taxon>
    </lineage>
</organism>
<dbReference type="OrthoDB" id="3169344at2759"/>
<gene>
    <name evidence="1" type="ORF">PIIN_10982</name>
</gene>
<reference evidence="1 2" key="1">
    <citation type="journal article" date="2011" name="PLoS Pathog.">
        <title>Endophytic Life Strategies Decoded by Genome and Transcriptome Analyses of the Mutualistic Root Symbiont Piriformospora indica.</title>
        <authorList>
            <person name="Zuccaro A."/>
            <person name="Lahrmann U."/>
            <person name="Guldener U."/>
            <person name="Langen G."/>
            <person name="Pfiffi S."/>
            <person name="Biedenkopf D."/>
            <person name="Wong P."/>
            <person name="Samans B."/>
            <person name="Grimm C."/>
            <person name="Basiewicz M."/>
            <person name="Murat C."/>
            <person name="Martin F."/>
            <person name="Kogel K.H."/>
        </authorList>
    </citation>
    <scope>NUCLEOTIDE SEQUENCE [LARGE SCALE GENOMIC DNA]</scope>
    <source>
        <strain evidence="1 2">DSM 11827</strain>
    </source>
</reference>